<feature type="modified residue" description="4-aspartylphosphate" evidence="5">
    <location>
        <position position="808"/>
    </location>
</feature>
<dbReference type="SMART" id="SM00388">
    <property type="entry name" value="HisKA"/>
    <property type="match status" value="1"/>
</dbReference>
<dbReference type="CDD" id="cd16922">
    <property type="entry name" value="HATPase_EvgS-ArcB-TorS-like"/>
    <property type="match status" value="1"/>
</dbReference>
<feature type="domain" description="Response regulatory" evidence="8">
    <location>
        <begin position="601"/>
        <end position="722"/>
    </location>
</feature>
<dbReference type="Gene3D" id="3.40.50.2300">
    <property type="match status" value="2"/>
</dbReference>
<evidence type="ECO:0000256" key="1">
    <source>
        <dbReference type="ARBA" id="ARBA00000085"/>
    </source>
</evidence>
<organism evidence="9 10">
    <name type="scientific">Hyphococcus aureus</name>
    <dbReference type="NCBI Taxonomy" id="2666033"/>
    <lineage>
        <taxon>Bacteria</taxon>
        <taxon>Pseudomonadati</taxon>
        <taxon>Pseudomonadota</taxon>
        <taxon>Alphaproteobacteria</taxon>
        <taxon>Parvularculales</taxon>
        <taxon>Parvularculaceae</taxon>
        <taxon>Hyphococcus</taxon>
    </lineage>
</organism>
<name>A0ABW1KZ96_9PROT</name>
<dbReference type="SMART" id="SM00387">
    <property type="entry name" value="HATPase_c"/>
    <property type="match status" value="1"/>
</dbReference>
<dbReference type="InterPro" id="IPR007892">
    <property type="entry name" value="CHASE4"/>
</dbReference>
<evidence type="ECO:0000259" key="8">
    <source>
        <dbReference type="PROSITE" id="PS50110"/>
    </source>
</evidence>
<proteinExistence type="predicted"/>
<keyword evidence="3 5" id="KW-0597">Phosphoprotein</keyword>
<keyword evidence="4" id="KW-0902">Two-component regulatory system</keyword>
<evidence type="ECO:0000313" key="10">
    <source>
        <dbReference type="Proteomes" id="UP001596116"/>
    </source>
</evidence>
<evidence type="ECO:0000256" key="4">
    <source>
        <dbReference type="ARBA" id="ARBA00023012"/>
    </source>
</evidence>
<dbReference type="InterPro" id="IPR004358">
    <property type="entry name" value="Sig_transdc_His_kin-like_C"/>
</dbReference>
<evidence type="ECO:0000256" key="3">
    <source>
        <dbReference type="ARBA" id="ARBA00022553"/>
    </source>
</evidence>
<dbReference type="Gene3D" id="6.10.340.10">
    <property type="match status" value="1"/>
</dbReference>
<dbReference type="EC" id="2.7.13.3" evidence="2"/>
<dbReference type="Pfam" id="PF00072">
    <property type="entry name" value="Response_reg"/>
    <property type="match status" value="2"/>
</dbReference>
<feature type="domain" description="Response regulatory" evidence="8">
    <location>
        <begin position="759"/>
        <end position="877"/>
    </location>
</feature>
<dbReference type="PROSITE" id="PS50110">
    <property type="entry name" value="RESPONSE_REGULATORY"/>
    <property type="match status" value="2"/>
</dbReference>
<dbReference type="InterPro" id="IPR011006">
    <property type="entry name" value="CheY-like_superfamily"/>
</dbReference>
<dbReference type="Pfam" id="PF02518">
    <property type="entry name" value="HATPase_c"/>
    <property type="match status" value="1"/>
</dbReference>
<dbReference type="Pfam" id="PF00512">
    <property type="entry name" value="HisKA"/>
    <property type="match status" value="1"/>
</dbReference>
<protein>
    <recommendedName>
        <fullName evidence="2">histidine kinase</fullName>
        <ecNumber evidence="2">2.7.13.3</ecNumber>
    </recommendedName>
</protein>
<dbReference type="PANTHER" id="PTHR45339">
    <property type="entry name" value="HYBRID SIGNAL TRANSDUCTION HISTIDINE KINASE J"/>
    <property type="match status" value="1"/>
</dbReference>
<feature type="domain" description="Histidine kinase" evidence="7">
    <location>
        <begin position="361"/>
        <end position="583"/>
    </location>
</feature>
<dbReference type="SUPFAM" id="SSF52172">
    <property type="entry name" value="CheY-like"/>
    <property type="match status" value="2"/>
</dbReference>
<evidence type="ECO:0000256" key="6">
    <source>
        <dbReference type="SAM" id="MobiDB-lite"/>
    </source>
</evidence>
<dbReference type="PANTHER" id="PTHR45339:SF1">
    <property type="entry name" value="HYBRID SIGNAL TRANSDUCTION HISTIDINE KINASE J"/>
    <property type="match status" value="1"/>
</dbReference>
<feature type="region of interest" description="Disordered" evidence="6">
    <location>
        <begin position="725"/>
        <end position="745"/>
    </location>
</feature>
<dbReference type="CDD" id="cd00082">
    <property type="entry name" value="HisKA"/>
    <property type="match status" value="1"/>
</dbReference>
<evidence type="ECO:0000259" key="7">
    <source>
        <dbReference type="PROSITE" id="PS50109"/>
    </source>
</evidence>
<evidence type="ECO:0000256" key="2">
    <source>
        <dbReference type="ARBA" id="ARBA00012438"/>
    </source>
</evidence>
<feature type="modified residue" description="4-aspartylphosphate" evidence="5">
    <location>
        <position position="655"/>
    </location>
</feature>
<dbReference type="PRINTS" id="PR00344">
    <property type="entry name" value="BCTRLSENSOR"/>
</dbReference>
<dbReference type="CDD" id="cd17546">
    <property type="entry name" value="REC_hyHK_CKI1_RcsC-like"/>
    <property type="match status" value="2"/>
</dbReference>
<dbReference type="EMBL" id="JBHPON010000002">
    <property type="protein sequence ID" value="MFC6036844.1"/>
    <property type="molecule type" value="Genomic_DNA"/>
</dbReference>
<evidence type="ECO:0000313" key="9">
    <source>
        <dbReference type="EMBL" id="MFC6036844.1"/>
    </source>
</evidence>
<comment type="caution">
    <text evidence="9">The sequence shown here is derived from an EMBL/GenBank/DDBJ whole genome shotgun (WGS) entry which is preliminary data.</text>
</comment>
<dbReference type="Proteomes" id="UP001596116">
    <property type="component" value="Unassembled WGS sequence"/>
</dbReference>
<dbReference type="Gene3D" id="1.10.287.130">
    <property type="match status" value="1"/>
</dbReference>
<reference evidence="9 10" key="1">
    <citation type="submission" date="2024-09" db="EMBL/GenBank/DDBJ databases">
        <authorList>
            <person name="Zhang Z.-H."/>
        </authorList>
    </citation>
    <scope>NUCLEOTIDE SEQUENCE [LARGE SCALE GENOMIC DNA]</scope>
    <source>
        <strain evidence="9 10">HHTR114</strain>
    </source>
</reference>
<dbReference type="SUPFAM" id="SSF55874">
    <property type="entry name" value="ATPase domain of HSP90 chaperone/DNA topoisomerase II/histidine kinase"/>
    <property type="match status" value="1"/>
</dbReference>
<dbReference type="InterPro" id="IPR036890">
    <property type="entry name" value="HATPase_C_sf"/>
</dbReference>
<dbReference type="InterPro" id="IPR036097">
    <property type="entry name" value="HisK_dim/P_sf"/>
</dbReference>
<dbReference type="InterPro" id="IPR005467">
    <property type="entry name" value="His_kinase_dom"/>
</dbReference>
<dbReference type="SMART" id="SM00448">
    <property type="entry name" value="REC"/>
    <property type="match status" value="2"/>
</dbReference>
<dbReference type="PROSITE" id="PS50109">
    <property type="entry name" value="HIS_KIN"/>
    <property type="match status" value="1"/>
</dbReference>
<keyword evidence="10" id="KW-1185">Reference proteome</keyword>
<evidence type="ECO:0000256" key="5">
    <source>
        <dbReference type="PROSITE-ProRule" id="PRU00169"/>
    </source>
</evidence>
<dbReference type="InterPro" id="IPR003661">
    <property type="entry name" value="HisK_dim/P_dom"/>
</dbReference>
<comment type="catalytic activity">
    <reaction evidence="1">
        <text>ATP + protein L-histidine = ADP + protein N-phospho-L-histidine.</text>
        <dbReference type="EC" id="2.7.13.3"/>
    </reaction>
</comment>
<dbReference type="InterPro" id="IPR001789">
    <property type="entry name" value="Sig_transdc_resp-reg_receiver"/>
</dbReference>
<gene>
    <name evidence="9" type="ORF">ACFMB1_14895</name>
</gene>
<dbReference type="RefSeq" id="WP_379881909.1">
    <property type="nucleotide sequence ID" value="NZ_JBHPON010000002.1"/>
</dbReference>
<sequence length="885" mass="95749">MRITQKVSLALVIAFAALCALLWAALQLSVAPQFTEFELQKAEDNFERAHNIIDRELNQLEAYRRDYGVWDDAYEFVKGRNPGFLEEELPLSLLHELGLNIYIYLGSDSALIDGVAIDGAMENEVNIDAYSPSRFDGWRGFQASLTPLDAAQTVVATEAGLMLVAYAPVTNTDGSGAYAGHILTGRIIDAAYIAALKKQTRVEMEVTPLSDAPMKTAAIKSVVRADGFVSVAAPLTGADGEVVAMLTARTPCDITVIGQGTIRTAFIFLTVAAMIFIAIVSVLLNKLAIHPIEKLTAIIKDSDAEKLAVVDNLADRKDEIGVLYSSFTNLLERIDEHTRQLAGALKVAESGERAKTHFLANMSHEIRTPMNGVMGMADLLASTKLTDTQKGFVDVIVKSGDALLTIINDILDFSKLDAGMASINPAPFILADVVEDVSALVAARATSKQVELAVRIDPKLPYSFVGDAGRLRQILINLAGNAVKFTDKGYVLIDVSPVSETHEERVALKFSVIDTGVGIPEHKRPHVFEKFNQADTSSTRAHEGTGLGLAIAKALVELMGGEIGVESTPDAGSTFWFSIALEVNTKELPKTVDYEEAAGARILIIDDNGVNRRILEEQTSAWGCPSQSCDSGEEGLKILRAAVEKREPFDLVIMDYHMPRMNGVDAVRLIRAEPSLAGTAIIMLTSVDHANATEHFKEIGVDSHLTKPARSAALQRAVARALHHTAPEQTATPENNEKPAPAAPHSHEGVDVLVVEDVDVLVVEDNEVNRLVVSHILRAGGYSYEMAVNGRDAVEKFRILKPKLILMDVSMPEMNGYEATAAIREIEKDDDRRTPIIGVTAHAVKGDREDCITSGMDDYVPKPVSPATLTAKIAEHLRTAASDAA</sequence>
<dbReference type="Pfam" id="PF05228">
    <property type="entry name" value="CHASE4"/>
    <property type="match status" value="1"/>
</dbReference>
<dbReference type="Gene3D" id="3.30.565.10">
    <property type="entry name" value="Histidine kinase-like ATPase, C-terminal domain"/>
    <property type="match status" value="1"/>
</dbReference>
<dbReference type="SUPFAM" id="SSF47384">
    <property type="entry name" value="Homodimeric domain of signal transducing histidine kinase"/>
    <property type="match status" value="1"/>
</dbReference>
<dbReference type="InterPro" id="IPR003594">
    <property type="entry name" value="HATPase_dom"/>
</dbReference>
<accession>A0ABW1KZ96</accession>